<dbReference type="OrthoDB" id="551260at2759"/>
<proteinExistence type="predicted"/>
<comment type="subcellular location">
    <subcellularLocation>
        <location evidence="1">Cell membrane</location>
        <topology evidence="1">Multi-pass membrane protein</topology>
    </subcellularLocation>
</comment>
<evidence type="ECO:0000313" key="7">
    <source>
        <dbReference type="Proteomes" id="UP000075714"/>
    </source>
</evidence>
<dbReference type="GO" id="GO:0005886">
    <property type="term" value="C:plasma membrane"/>
    <property type="evidence" value="ECO:0007669"/>
    <property type="project" value="UniProtKB-SubCell"/>
</dbReference>
<name>A0A150GQ02_GONPE</name>
<keyword evidence="5" id="KW-0472">Membrane</keyword>
<dbReference type="Proteomes" id="UP000075714">
    <property type="component" value="Unassembled WGS sequence"/>
</dbReference>
<dbReference type="InterPro" id="IPR051258">
    <property type="entry name" value="Diverse_Substrate_Transporter"/>
</dbReference>
<organism evidence="6 7">
    <name type="scientific">Gonium pectorale</name>
    <name type="common">Green alga</name>
    <dbReference type="NCBI Taxonomy" id="33097"/>
    <lineage>
        <taxon>Eukaryota</taxon>
        <taxon>Viridiplantae</taxon>
        <taxon>Chlorophyta</taxon>
        <taxon>core chlorophytes</taxon>
        <taxon>Chlorophyceae</taxon>
        <taxon>CS clade</taxon>
        <taxon>Chlamydomonadales</taxon>
        <taxon>Volvocaceae</taxon>
        <taxon>Gonium</taxon>
    </lineage>
</organism>
<keyword evidence="2" id="KW-1003">Cell membrane</keyword>
<keyword evidence="3" id="KW-0812">Transmembrane</keyword>
<sequence>MFGVVSLLVVAALWGSYSPVLKFLFTQPSPPSAALMTTAQALLAAAFLLAGNVGAAGSSGGGRVSAAGPSPTARLLRAARGLAAAVRSAALAWSRRAALRSPLRFRFRRSVSLGSPHASAAGGSSGGGAKLPLTRACLAAAEGSSSPPEAGLVSSGIASATSHDRAGLHLQRSASADTKSGHAVGGAAATTGGAGGGCGVHGPYGSSMGAAAAAGAAAAGHAGGGDGGGRMGLLRGGNLLSRPLSSLTAVGLELGAYNFFAVALGTWGVQRIPATKVAFLGQATSLITPLLVALSGQRVAAVVWGACCCGALGGALVALDGSPGSGSSSGSSLAAAAAGGHLAGGGHAMAPPLLAAAAAAAAAAAGGGPGPGPAWGTSRSLRLEGAEPLIPSAGAGAGAGAAGAHPALRAALAHSLPPAVSQESMGVNYVLASSGASNAATLARLLRDNAAMALVLWAGLGPGALSSYLQVLGQRIVPAAQAQMLYSSTPLWSALIARLLLRGADGPMGPLAWLGGAVMLSASLAASLLDALAAPPGGGGSKGGGAAAASGVGAGGKGAGGGMVLAAAAAGVGPGRWVAEEARGVGAGVGGGHSRDD</sequence>
<evidence type="ECO:0000256" key="1">
    <source>
        <dbReference type="ARBA" id="ARBA00004651"/>
    </source>
</evidence>
<accession>A0A150GQ02</accession>
<evidence type="ECO:0000256" key="5">
    <source>
        <dbReference type="ARBA" id="ARBA00023136"/>
    </source>
</evidence>
<dbReference type="InterPro" id="IPR037185">
    <property type="entry name" value="EmrE-like"/>
</dbReference>
<dbReference type="EMBL" id="LSYV01000012">
    <property type="protein sequence ID" value="KXZ51818.1"/>
    <property type="molecule type" value="Genomic_DNA"/>
</dbReference>
<evidence type="ECO:0000256" key="2">
    <source>
        <dbReference type="ARBA" id="ARBA00022475"/>
    </source>
</evidence>
<dbReference type="PANTHER" id="PTHR42920:SF23">
    <property type="entry name" value="EAMA DOMAIN-CONTAINING PROTEIN"/>
    <property type="match status" value="1"/>
</dbReference>
<reference evidence="7" key="1">
    <citation type="journal article" date="2016" name="Nat. Commun.">
        <title>The Gonium pectorale genome demonstrates co-option of cell cycle regulation during the evolution of multicellularity.</title>
        <authorList>
            <person name="Hanschen E.R."/>
            <person name="Marriage T.N."/>
            <person name="Ferris P.J."/>
            <person name="Hamaji T."/>
            <person name="Toyoda A."/>
            <person name="Fujiyama A."/>
            <person name="Neme R."/>
            <person name="Noguchi H."/>
            <person name="Minakuchi Y."/>
            <person name="Suzuki M."/>
            <person name="Kawai-Toyooka H."/>
            <person name="Smith D.R."/>
            <person name="Sparks H."/>
            <person name="Anderson J."/>
            <person name="Bakaric R."/>
            <person name="Luria V."/>
            <person name="Karger A."/>
            <person name="Kirschner M.W."/>
            <person name="Durand P.M."/>
            <person name="Michod R.E."/>
            <person name="Nozaki H."/>
            <person name="Olson B.J."/>
        </authorList>
    </citation>
    <scope>NUCLEOTIDE SEQUENCE [LARGE SCALE GENOMIC DNA]</scope>
    <source>
        <strain evidence="7">NIES-2863</strain>
    </source>
</reference>
<dbReference type="SUPFAM" id="SSF103481">
    <property type="entry name" value="Multidrug resistance efflux transporter EmrE"/>
    <property type="match status" value="1"/>
</dbReference>
<keyword evidence="4" id="KW-1133">Transmembrane helix</keyword>
<comment type="caution">
    <text evidence="6">The sequence shown here is derived from an EMBL/GenBank/DDBJ whole genome shotgun (WGS) entry which is preliminary data.</text>
</comment>
<evidence type="ECO:0000313" key="6">
    <source>
        <dbReference type="EMBL" id="KXZ51818.1"/>
    </source>
</evidence>
<gene>
    <name evidence="6" type="ORF">GPECTOR_11g259</name>
</gene>
<dbReference type="AlphaFoldDB" id="A0A150GQ02"/>
<protein>
    <recommendedName>
        <fullName evidence="8">EamA domain-containing protein</fullName>
    </recommendedName>
</protein>
<evidence type="ECO:0008006" key="8">
    <source>
        <dbReference type="Google" id="ProtNLM"/>
    </source>
</evidence>
<evidence type="ECO:0000256" key="3">
    <source>
        <dbReference type="ARBA" id="ARBA00022692"/>
    </source>
</evidence>
<dbReference type="PANTHER" id="PTHR42920">
    <property type="entry name" value="OS03G0707200 PROTEIN-RELATED"/>
    <property type="match status" value="1"/>
</dbReference>
<evidence type="ECO:0000256" key="4">
    <source>
        <dbReference type="ARBA" id="ARBA00022989"/>
    </source>
</evidence>
<keyword evidence="7" id="KW-1185">Reference proteome</keyword>